<dbReference type="PANTHER" id="PTHR12413">
    <property type="entry name" value="DOLICHYL GLYCOSYLTRANSFERASE"/>
    <property type="match status" value="1"/>
</dbReference>
<evidence type="ECO:0000256" key="9">
    <source>
        <dbReference type="ARBA" id="ARBA00023136"/>
    </source>
</evidence>
<keyword evidence="5 10" id="KW-0808">Transferase</keyword>
<evidence type="ECO:0000256" key="10">
    <source>
        <dbReference type="RuleBase" id="RU363110"/>
    </source>
</evidence>
<protein>
    <recommendedName>
        <fullName evidence="10">Alpha-1,3-glucosyltransferase</fullName>
        <ecNumber evidence="10">2.4.1.-</ecNumber>
    </recommendedName>
</protein>
<dbReference type="OrthoDB" id="4983at2759"/>
<evidence type="ECO:0000256" key="3">
    <source>
        <dbReference type="ARBA" id="ARBA00008715"/>
    </source>
</evidence>
<comment type="caution">
    <text evidence="10">Lacks conserved residue(s) required for the propagation of feature annotation.</text>
</comment>
<dbReference type="STRING" id="574566.I0Z879"/>
<dbReference type="Proteomes" id="UP000007264">
    <property type="component" value="Unassembled WGS sequence"/>
</dbReference>
<dbReference type="RefSeq" id="XP_005651392.1">
    <property type="nucleotide sequence ID" value="XM_005651335.1"/>
</dbReference>
<evidence type="ECO:0000313" key="11">
    <source>
        <dbReference type="EMBL" id="EIE26848.1"/>
    </source>
</evidence>
<dbReference type="KEGG" id="csl:COCSUDRAFT_27266"/>
<proteinExistence type="inferred from homology"/>
<dbReference type="Pfam" id="PF03155">
    <property type="entry name" value="Alg6_Alg8"/>
    <property type="match status" value="1"/>
</dbReference>
<evidence type="ECO:0000313" key="12">
    <source>
        <dbReference type="Proteomes" id="UP000007264"/>
    </source>
</evidence>
<dbReference type="EMBL" id="AGSI01000002">
    <property type="protein sequence ID" value="EIE26848.1"/>
    <property type="molecule type" value="Genomic_DNA"/>
</dbReference>
<gene>
    <name evidence="11" type="ORF">COCSUDRAFT_27266</name>
</gene>
<keyword evidence="12" id="KW-1185">Reference proteome</keyword>
<comment type="subcellular location">
    <subcellularLocation>
        <location evidence="1 10">Endoplasmic reticulum membrane</location>
        <topology evidence="1 10">Multi-pass membrane protein</topology>
    </subcellularLocation>
</comment>
<dbReference type="AlphaFoldDB" id="I0Z879"/>
<feature type="transmembrane region" description="Helical" evidence="10">
    <location>
        <begin position="433"/>
        <end position="452"/>
    </location>
</feature>
<dbReference type="GeneID" id="17044858"/>
<feature type="transmembrane region" description="Helical" evidence="10">
    <location>
        <begin position="394"/>
        <end position="413"/>
    </location>
</feature>
<evidence type="ECO:0000256" key="5">
    <source>
        <dbReference type="ARBA" id="ARBA00022679"/>
    </source>
</evidence>
<organism evidence="11 12">
    <name type="scientific">Coccomyxa subellipsoidea (strain C-169)</name>
    <name type="common">Green microalga</name>
    <dbReference type="NCBI Taxonomy" id="574566"/>
    <lineage>
        <taxon>Eukaryota</taxon>
        <taxon>Viridiplantae</taxon>
        <taxon>Chlorophyta</taxon>
        <taxon>core chlorophytes</taxon>
        <taxon>Trebouxiophyceae</taxon>
        <taxon>Trebouxiophyceae incertae sedis</taxon>
        <taxon>Coccomyxaceae</taxon>
        <taxon>Coccomyxa</taxon>
        <taxon>Coccomyxa subellipsoidea</taxon>
    </lineage>
</organism>
<evidence type="ECO:0000256" key="8">
    <source>
        <dbReference type="ARBA" id="ARBA00022989"/>
    </source>
</evidence>
<name>I0Z879_COCSC</name>
<evidence type="ECO:0000256" key="2">
    <source>
        <dbReference type="ARBA" id="ARBA00004922"/>
    </source>
</evidence>
<keyword evidence="4 10" id="KW-0328">Glycosyltransferase</keyword>
<keyword evidence="6 10" id="KW-0812">Transmembrane</keyword>
<comment type="caution">
    <text evidence="11">The sequence shown here is derived from an EMBL/GenBank/DDBJ whole genome shotgun (WGS) entry which is preliminary data.</text>
</comment>
<feature type="transmembrane region" description="Helical" evidence="10">
    <location>
        <begin position="464"/>
        <end position="486"/>
    </location>
</feature>
<feature type="transmembrane region" description="Helical" evidence="10">
    <location>
        <begin position="117"/>
        <end position="136"/>
    </location>
</feature>
<comment type="pathway">
    <text evidence="2 10">Protein modification; protein glycosylation.</text>
</comment>
<keyword evidence="8 10" id="KW-1133">Transmembrane helix</keyword>
<reference evidence="11 12" key="1">
    <citation type="journal article" date="2012" name="Genome Biol.">
        <title>The genome of the polar eukaryotic microalga coccomyxa subellipsoidea reveals traits of cold adaptation.</title>
        <authorList>
            <person name="Blanc G."/>
            <person name="Agarkova I."/>
            <person name="Grimwood J."/>
            <person name="Kuo A."/>
            <person name="Brueggeman A."/>
            <person name="Dunigan D."/>
            <person name="Gurnon J."/>
            <person name="Ladunga I."/>
            <person name="Lindquist E."/>
            <person name="Lucas S."/>
            <person name="Pangilinan J."/>
            <person name="Proschold T."/>
            <person name="Salamov A."/>
            <person name="Schmutz J."/>
            <person name="Weeks D."/>
            <person name="Yamada T."/>
            <person name="Claverie J.M."/>
            <person name="Grigoriev I."/>
            <person name="Van Etten J."/>
            <person name="Lomsadze A."/>
            <person name="Borodovsky M."/>
        </authorList>
    </citation>
    <scope>NUCLEOTIDE SEQUENCE [LARGE SCALE GENOMIC DNA]</scope>
    <source>
        <strain evidence="11 12">C-169</strain>
    </source>
</reference>
<feature type="transmembrane region" description="Helical" evidence="10">
    <location>
        <begin position="332"/>
        <end position="350"/>
    </location>
</feature>
<feature type="transmembrane region" description="Helical" evidence="10">
    <location>
        <begin position="236"/>
        <end position="257"/>
    </location>
</feature>
<comment type="similarity">
    <text evidence="3 10">Belongs to the ALG6/ALG8 glucosyltransferase family.</text>
</comment>
<dbReference type="GO" id="GO:0005789">
    <property type="term" value="C:endoplasmic reticulum membrane"/>
    <property type="evidence" value="ECO:0007669"/>
    <property type="project" value="UniProtKB-SubCell"/>
</dbReference>
<evidence type="ECO:0000256" key="1">
    <source>
        <dbReference type="ARBA" id="ARBA00004477"/>
    </source>
</evidence>
<sequence length="494" mass="54167">MLMRALGDHAATLLIIAVSLLIRLGVGLHSYSGAGLPPRYGDYEAQRHWMEVTVHLPIQDWYKNTTDNNLDYWGLDYPPISAYQSWLYGKAIQHAEPEAIALLISRGYETSSSKTTMRWSVVISDILVYIPAVLACRRAFLKDATAEQRAWMLFAALLQPAAVLIDHGHFQYNGISLGFAAGAAAAVATGKEMLGSALFCLSLNHKQMSMYYAPAFFAHLLGRCLQRPTFLSKVGAVARLGFVVCATFACVWGPFLVPPSRAVGVLSRLAPLRRGLFEDYVANFWCATSPLIKWKQLFTQQELVRLCAGATLLTLLPAVVQQIRSPSEKGLLLCMASSAFSFFLFSYQVHEKSILLALLPVTLLAPELPALAAWLPAVAAFSVYPLLKKDGLSLAYVALLLLWAAFTLPAQANRTAVTGRTWMHGLTSCGLPLIFRTSVGLALGVHAAAAVLEPPKRLPYIFDALITALSFLHFAAAALYVQILMWRQGHEKSQ</sequence>
<dbReference type="PANTHER" id="PTHR12413:SF1">
    <property type="entry name" value="DOLICHYL PYROPHOSPHATE MAN9GLCNAC2 ALPHA-1,3-GLUCOSYLTRANSFERASE"/>
    <property type="match status" value="1"/>
</dbReference>
<dbReference type="UniPathway" id="UPA00378"/>
<dbReference type="eggNOG" id="KOG2575">
    <property type="taxonomic scope" value="Eukaryota"/>
</dbReference>
<dbReference type="InterPro" id="IPR004856">
    <property type="entry name" value="Glyco_trans_ALG6/ALG8"/>
</dbReference>
<dbReference type="EC" id="2.4.1.-" evidence="10"/>
<evidence type="ECO:0000256" key="4">
    <source>
        <dbReference type="ARBA" id="ARBA00022676"/>
    </source>
</evidence>
<evidence type="ECO:0000256" key="6">
    <source>
        <dbReference type="ARBA" id="ARBA00022692"/>
    </source>
</evidence>
<dbReference type="GO" id="GO:0042281">
    <property type="term" value="F:dolichyl pyrophosphate Man9GlcNAc2 alpha-1,3-glucosyltransferase activity"/>
    <property type="evidence" value="ECO:0007669"/>
    <property type="project" value="TreeGrafter"/>
</dbReference>
<keyword evidence="7 10" id="KW-0256">Endoplasmic reticulum</keyword>
<accession>I0Z879</accession>
<evidence type="ECO:0000256" key="7">
    <source>
        <dbReference type="ARBA" id="ARBA00022824"/>
    </source>
</evidence>
<keyword evidence="9 10" id="KW-0472">Membrane</keyword>